<dbReference type="PROSITE" id="PS51160">
    <property type="entry name" value="ACYLPHOSPHATASE_3"/>
    <property type="match status" value="1"/>
</dbReference>
<comment type="pathway">
    <text evidence="1">Protein modification; [NiFe] hydrogenase maturation.</text>
</comment>
<evidence type="ECO:0000256" key="1">
    <source>
        <dbReference type="ARBA" id="ARBA00004711"/>
    </source>
</evidence>
<evidence type="ECO:0000256" key="9">
    <source>
        <dbReference type="PROSITE-ProRule" id="PRU00520"/>
    </source>
</evidence>
<accession>H5SP28</accession>
<dbReference type="GO" id="GO:0016874">
    <property type="term" value="F:ligase activity"/>
    <property type="evidence" value="ECO:0007669"/>
    <property type="project" value="UniProtKB-UniRule"/>
</dbReference>
<evidence type="ECO:0000256" key="3">
    <source>
        <dbReference type="ARBA" id="ARBA00022598"/>
    </source>
</evidence>
<keyword evidence="6" id="KW-0862">Zinc</keyword>
<evidence type="ECO:0000256" key="6">
    <source>
        <dbReference type="ARBA" id="ARBA00022833"/>
    </source>
</evidence>
<sequence>MSEESDVTRVKIVIHGAVQGVGFRPFVYRLATELSLTGWVLNSAQGVFIEVEGTKEKLDEFLRRLERDKPPRAFIQSLEPSWLDPVGYKSFEIRHSDESGQKIAFILPDIATCSECLREIFDPNDRRYRYPFTNCTNCGPRFSIIEALPYDRPNTTMKKFPMCPDCQAEYEDPLNRRFHAQPNACPTCGPHLELWDRQGAVLATHDEALRQAAHAVREGQIVAVKGLGGFHLICDARNEAAVQELRRRKHREEKPFALMYPSLELIKAHCEVSELEERVLTSPEAPIVLVRRRPLPRLLPDTGRGDSPFPPREEGQGVRSIAPSVAPRNPYLGIMLPYTPLHHLLMAELGFPIVATSGNLSDEPICTDEHEALEKLHTIADLFLVHDRPIARHVDDSIVRIVGGRELVLRRARGYAPLPIQLDLSPGPSSHREGGQGVRLAVGAHLKNTIALAVGPNVFISQHIGDLETAEAFGAFQRVITDFERLYEARPAVIVHDLHPDYLSTKYAQARKLPTVGVQHHYAHVLSCMAENELDGPVLGVSWDGTGYGLDGTIWGGEFLFATKESFARVAHLRRFRLPGGEQAIKEPRRTALGVLYELYGDAMVHECADLAPLRSFSRSELALLQTMLQKNLNSPVTSSAGRLFDAIAAIVGLRQIARFEGQAAMELEFALHGIETDESYAFALSEETLDWGPMLLGILSDVRAGVSHGKIAAKFHNTLVEMIVAVARRTGEERVVLTGGCFQNKYLTERAITRLREEGFRVYWHQRVPPNDGGIALGQIVAARPNPPSPLPETGRGTRKETV</sequence>
<dbReference type="InterPro" id="IPR055128">
    <property type="entry name" value="HypF_C_2"/>
</dbReference>
<dbReference type="InterPro" id="IPR017945">
    <property type="entry name" value="DHBP_synth_RibB-like_a/b_dom"/>
</dbReference>
<feature type="region of interest" description="Disordered" evidence="10">
    <location>
        <begin position="783"/>
        <end position="804"/>
    </location>
</feature>
<dbReference type="InterPro" id="IPR004421">
    <property type="entry name" value="Carbamoyltransferase_HypF"/>
</dbReference>
<dbReference type="Pfam" id="PF22521">
    <property type="entry name" value="HypF_C_2"/>
    <property type="match status" value="1"/>
</dbReference>
<dbReference type="PANTHER" id="PTHR42959:SF1">
    <property type="entry name" value="CARBAMOYLTRANSFERASE HYPF"/>
    <property type="match status" value="1"/>
</dbReference>
<dbReference type="InterPro" id="IPR001792">
    <property type="entry name" value="Acylphosphatase-like_dom"/>
</dbReference>
<evidence type="ECO:0000256" key="4">
    <source>
        <dbReference type="ARBA" id="ARBA00022723"/>
    </source>
</evidence>
<evidence type="ECO:0000256" key="8">
    <source>
        <dbReference type="PIRNR" id="PIRNR006256"/>
    </source>
</evidence>
<dbReference type="SUPFAM" id="SSF54975">
    <property type="entry name" value="Acylphosphatase/BLUF domain-like"/>
    <property type="match status" value="1"/>
</dbReference>
<name>H5SP28_9BACT</name>
<protein>
    <recommendedName>
        <fullName evidence="8">Carbamoyltransferase</fullName>
        <ecNumber evidence="8">6.2.-.-</ecNumber>
    </recommendedName>
</protein>
<dbReference type="InterPro" id="IPR036046">
    <property type="entry name" value="Acylphosphatase-like_dom_sf"/>
</dbReference>
<dbReference type="EC" id="6.2.-.-" evidence="8"/>
<dbReference type="PROSITE" id="PS51163">
    <property type="entry name" value="YRDC"/>
    <property type="match status" value="1"/>
</dbReference>
<keyword evidence="9" id="KW-0378">Hydrolase</keyword>
<comment type="catalytic activity">
    <reaction evidence="7">
        <text>C-terminal L-cysteinyl-[HypE protein] + carbamoyl phosphate + ATP + H2O = C-terminal S-carboxamide-L-cysteinyl-[HypE protein] + AMP + phosphate + diphosphate + H(+)</text>
        <dbReference type="Rhea" id="RHEA:55636"/>
        <dbReference type="Rhea" id="RHEA-COMP:14247"/>
        <dbReference type="Rhea" id="RHEA-COMP:14392"/>
        <dbReference type="ChEBI" id="CHEBI:15377"/>
        <dbReference type="ChEBI" id="CHEBI:15378"/>
        <dbReference type="ChEBI" id="CHEBI:30616"/>
        <dbReference type="ChEBI" id="CHEBI:33019"/>
        <dbReference type="ChEBI" id="CHEBI:43474"/>
        <dbReference type="ChEBI" id="CHEBI:58228"/>
        <dbReference type="ChEBI" id="CHEBI:76913"/>
        <dbReference type="ChEBI" id="CHEBI:139126"/>
        <dbReference type="ChEBI" id="CHEBI:456215"/>
    </reaction>
</comment>
<gene>
    <name evidence="13" type="ORF">HGMM_F52F12C17</name>
</gene>
<dbReference type="Pfam" id="PF17788">
    <property type="entry name" value="HypF_C"/>
    <property type="match status" value="1"/>
</dbReference>
<dbReference type="AlphaFoldDB" id="H5SP28"/>
<feature type="domain" description="Acylphosphatase-like" evidence="11">
    <location>
        <begin position="9"/>
        <end position="95"/>
    </location>
</feature>
<dbReference type="Gene3D" id="3.30.420.40">
    <property type="match status" value="1"/>
</dbReference>
<dbReference type="EMBL" id="AP011788">
    <property type="protein sequence ID" value="BAL57914.1"/>
    <property type="molecule type" value="Genomic_DNA"/>
</dbReference>
<dbReference type="GO" id="GO:0008270">
    <property type="term" value="F:zinc ion binding"/>
    <property type="evidence" value="ECO:0007669"/>
    <property type="project" value="UniProtKB-KW"/>
</dbReference>
<feature type="active site" evidence="9">
    <location>
        <position position="24"/>
    </location>
</feature>
<dbReference type="Gene3D" id="3.90.870.50">
    <property type="match status" value="1"/>
</dbReference>
<evidence type="ECO:0000256" key="10">
    <source>
        <dbReference type="SAM" id="MobiDB-lite"/>
    </source>
</evidence>
<dbReference type="InterPro" id="IPR011125">
    <property type="entry name" value="Znf_HypF"/>
</dbReference>
<dbReference type="GO" id="GO:0003998">
    <property type="term" value="F:acylphosphatase activity"/>
    <property type="evidence" value="ECO:0007669"/>
    <property type="project" value="UniProtKB-EC"/>
</dbReference>
<dbReference type="InterPro" id="IPR017968">
    <property type="entry name" value="Acylphosphatase_CS"/>
</dbReference>
<dbReference type="PANTHER" id="PTHR42959">
    <property type="entry name" value="CARBAMOYLTRANSFERASE"/>
    <property type="match status" value="1"/>
</dbReference>
<comment type="catalytic activity">
    <reaction evidence="9">
        <text>an acyl phosphate + H2O = a carboxylate + phosphate + H(+)</text>
        <dbReference type="Rhea" id="RHEA:14965"/>
        <dbReference type="ChEBI" id="CHEBI:15377"/>
        <dbReference type="ChEBI" id="CHEBI:15378"/>
        <dbReference type="ChEBI" id="CHEBI:29067"/>
        <dbReference type="ChEBI" id="CHEBI:43474"/>
        <dbReference type="ChEBI" id="CHEBI:59918"/>
        <dbReference type="EC" id="3.6.1.7"/>
    </reaction>
</comment>
<dbReference type="InterPro" id="IPR043129">
    <property type="entry name" value="ATPase_NBD"/>
</dbReference>
<dbReference type="PIRSF" id="PIRSF006256">
    <property type="entry name" value="CMPcnvr_hdrg_mat"/>
    <property type="match status" value="1"/>
</dbReference>
<dbReference type="FunFam" id="3.30.420.40:FF:000124">
    <property type="entry name" value="Carbamoyltransferase HypF"/>
    <property type="match status" value="1"/>
</dbReference>
<dbReference type="InterPro" id="IPR041440">
    <property type="entry name" value="HypF_C"/>
</dbReference>
<dbReference type="UniPathway" id="UPA00335"/>
<organism evidence="13">
    <name type="scientific">uncultured Acetothermia bacterium</name>
    <dbReference type="NCBI Taxonomy" id="236499"/>
    <lineage>
        <taxon>Bacteria</taxon>
        <taxon>Candidatus Bipolaricaulota</taxon>
        <taxon>environmental samples</taxon>
    </lineage>
</organism>
<reference evidence="13" key="2">
    <citation type="journal article" date="2012" name="PLoS ONE">
        <title>A Deeply Branching Thermophilic Bacterium with an Ancient Acetyl-CoA Pathway Dominates a Subsurface Ecosystem.</title>
        <authorList>
            <person name="Takami H."/>
            <person name="Noguchi H."/>
            <person name="Takaki Y."/>
            <person name="Uchiyama I."/>
            <person name="Toyoda A."/>
            <person name="Nishi S."/>
            <person name="Chee G.-J."/>
            <person name="Arai W."/>
            <person name="Nunoura T."/>
            <person name="Itoh T."/>
            <person name="Hattori M."/>
            <person name="Takai K."/>
        </authorList>
    </citation>
    <scope>NUCLEOTIDE SEQUENCE</scope>
</reference>
<dbReference type="SUPFAM" id="SSF55821">
    <property type="entry name" value="YrdC/RibB"/>
    <property type="match status" value="1"/>
</dbReference>
<dbReference type="GO" id="GO:0003725">
    <property type="term" value="F:double-stranded RNA binding"/>
    <property type="evidence" value="ECO:0007669"/>
    <property type="project" value="InterPro"/>
</dbReference>
<keyword evidence="4" id="KW-0479">Metal-binding</keyword>
<dbReference type="GO" id="GO:0016743">
    <property type="term" value="F:carboxyl- or carbamoyltransferase activity"/>
    <property type="evidence" value="ECO:0007669"/>
    <property type="project" value="UniProtKB-UniRule"/>
</dbReference>
<dbReference type="GO" id="GO:0051604">
    <property type="term" value="P:protein maturation"/>
    <property type="evidence" value="ECO:0007669"/>
    <property type="project" value="TreeGrafter"/>
</dbReference>
<keyword evidence="5" id="KW-0863">Zinc-finger</keyword>
<feature type="active site" evidence="9">
    <location>
        <position position="42"/>
    </location>
</feature>
<dbReference type="Gene3D" id="3.30.420.360">
    <property type="match status" value="1"/>
</dbReference>
<dbReference type="InterPro" id="IPR006070">
    <property type="entry name" value="Sua5-like_dom"/>
</dbReference>
<evidence type="ECO:0000256" key="7">
    <source>
        <dbReference type="ARBA" id="ARBA00048220"/>
    </source>
</evidence>
<keyword evidence="3" id="KW-0436">Ligase</keyword>
<proteinExistence type="inferred from homology"/>
<dbReference type="PROSITE" id="PS00150">
    <property type="entry name" value="ACYLPHOSPHATASE_1"/>
    <property type="match status" value="1"/>
</dbReference>
<dbReference type="Pfam" id="PF01300">
    <property type="entry name" value="Sua5_yciO_yrdC"/>
    <property type="match status" value="2"/>
</dbReference>
<dbReference type="Gene3D" id="3.30.110.120">
    <property type="match status" value="1"/>
</dbReference>
<evidence type="ECO:0000259" key="12">
    <source>
        <dbReference type="PROSITE" id="PS51163"/>
    </source>
</evidence>
<evidence type="ECO:0000313" key="13">
    <source>
        <dbReference type="EMBL" id="BAL57914.1"/>
    </source>
</evidence>
<dbReference type="Pfam" id="PF00708">
    <property type="entry name" value="Acylphosphatase"/>
    <property type="match status" value="1"/>
</dbReference>
<comment type="similarity">
    <text evidence="2 8">Belongs to the carbamoyltransferase HypF family.</text>
</comment>
<evidence type="ECO:0000256" key="5">
    <source>
        <dbReference type="ARBA" id="ARBA00022771"/>
    </source>
</evidence>
<evidence type="ECO:0000259" key="11">
    <source>
        <dbReference type="PROSITE" id="PS51160"/>
    </source>
</evidence>
<feature type="domain" description="YrdC-like" evidence="12">
    <location>
        <begin position="206"/>
        <end position="414"/>
    </location>
</feature>
<dbReference type="InterPro" id="IPR051060">
    <property type="entry name" value="Carbamoyltrans_HypF-like"/>
</dbReference>
<dbReference type="SUPFAM" id="SSF53067">
    <property type="entry name" value="Actin-like ATPase domain"/>
    <property type="match status" value="1"/>
</dbReference>
<dbReference type="Pfam" id="PF07503">
    <property type="entry name" value="zf-HYPF"/>
    <property type="match status" value="2"/>
</dbReference>
<evidence type="ECO:0000256" key="2">
    <source>
        <dbReference type="ARBA" id="ARBA00008097"/>
    </source>
</evidence>
<feature type="region of interest" description="Disordered" evidence="10">
    <location>
        <begin position="300"/>
        <end position="319"/>
    </location>
</feature>
<reference evidence="13" key="1">
    <citation type="journal article" date="2005" name="Environ. Microbiol.">
        <title>Genetic and functional properties of uncultivated thermophilic crenarchaeotes from a subsurface gold mine as revealed by analysis of genome fragments.</title>
        <authorList>
            <person name="Nunoura T."/>
            <person name="Hirayama H."/>
            <person name="Takami H."/>
            <person name="Oida H."/>
            <person name="Nishi S."/>
            <person name="Shimamura S."/>
            <person name="Suzuki Y."/>
            <person name="Inagaki F."/>
            <person name="Takai K."/>
            <person name="Nealson K.H."/>
            <person name="Horikoshi K."/>
        </authorList>
    </citation>
    <scope>NUCLEOTIDE SEQUENCE</scope>
</reference>